<accession>A0A0C2MDL1</accession>
<organism evidence="1 2">
    <name type="scientific">Thelohanellus kitauei</name>
    <name type="common">Myxosporean</name>
    <dbReference type="NCBI Taxonomy" id="669202"/>
    <lineage>
        <taxon>Eukaryota</taxon>
        <taxon>Metazoa</taxon>
        <taxon>Cnidaria</taxon>
        <taxon>Myxozoa</taxon>
        <taxon>Myxosporea</taxon>
        <taxon>Bivalvulida</taxon>
        <taxon>Platysporina</taxon>
        <taxon>Myxobolidae</taxon>
        <taxon>Thelohanellus</taxon>
    </lineage>
</organism>
<dbReference type="OMA" id="LGCTNVG"/>
<protein>
    <submittedName>
        <fullName evidence="1">Nitric oxide-associated protein 1</fullName>
    </submittedName>
</protein>
<dbReference type="PANTHER" id="PTHR46406:SF1">
    <property type="entry name" value="NITRIC OXIDE-ASSOCIATED PROTEIN 1"/>
    <property type="match status" value="1"/>
</dbReference>
<dbReference type="InterPro" id="IPR052807">
    <property type="entry name" value="Mito_transl_resp_regulator"/>
</dbReference>
<dbReference type="EMBL" id="JWZT01003938">
    <property type="protein sequence ID" value="KII65231.1"/>
    <property type="molecule type" value="Genomic_DNA"/>
</dbReference>
<evidence type="ECO:0000313" key="1">
    <source>
        <dbReference type="EMBL" id="KII65231.1"/>
    </source>
</evidence>
<gene>
    <name evidence="1" type="ORF">RF11_00358</name>
</gene>
<dbReference type="InterPro" id="IPR027417">
    <property type="entry name" value="P-loop_NTPase"/>
</dbReference>
<sequence length="573" mass="65743">MIFRNVLATVYLRHLSRSTKDIVPRNEDRLVMYDPEPKPLPNPKKLLHSLRTVRKRSLEEIRNIHKFIEAGEVSSDLFEKLPLRCHGCGSFFHNDPSLNHGYLRDELFERLNRGVTSVNQLRCKSCFDQINHSKPLPMFMGRNLYRSTMSFVTRRPCLVIYVIDVTDMYGSIADDLVDLLGFNKRVILVFNKIDLLPQDGCHLHAMKHVTMCSKLLIERHPSFIGLKILDYVLTSFEKRVGLSELIHSIIKHYLTDQNLVIMGGCNAGKSTLFNIFQNLMSHQQFEGLPSASTVSQFPGTTSNLIRFPITSKFISSLGKWFTQESSEIQSPETFTIDPVIFEDLKLDKFTANRMEEAQKERIFNINKISRYHLSNALYIPTCSINKQRWLYDTPSTVTKNQIWNRLNTAEMKVLLFSCPIHPRTFKIPQHYSICIADLCRIDVVSVTEVTCPISNEQKTTRVILSVFTEHQVPTFTCPTSGMETRLEMLSRHKKLRVPEKPDSKLTDYKPVELDLSGVNIKRCASDICIPSIGWIGVACAPHVRVKLKIWTRGQEISIRTPALIQQLIMCKGT</sequence>
<evidence type="ECO:0000313" key="2">
    <source>
        <dbReference type="Proteomes" id="UP000031668"/>
    </source>
</evidence>
<dbReference type="PANTHER" id="PTHR46406">
    <property type="entry name" value="NITRIC OXIDE-ASSOCIATED PROTEIN 1"/>
    <property type="match status" value="1"/>
</dbReference>
<proteinExistence type="predicted"/>
<comment type="caution">
    <text evidence="1">The sequence shown here is derived from an EMBL/GenBank/DDBJ whole genome shotgun (WGS) entry which is preliminary data.</text>
</comment>
<dbReference type="SUPFAM" id="SSF52540">
    <property type="entry name" value="P-loop containing nucleoside triphosphate hydrolases"/>
    <property type="match status" value="1"/>
</dbReference>
<keyword evidence="2" id="KW-1185">Reference proteome</keyword>
<name>A0A0C2MDL1_THEKT</name>
<dbReference type="Gene3D" id="3.40.50.300">
    <property type="entry name" value="P-loop containing nucleotide triphosphate hydrolases"/>
    <property type="match status" value="1"/>
</dbReference>
<reference evidence="1 2" key="1">
    <citation type="journal article" date="2014" name="Genome Biol. Evol.">
        <title>The genome of the myxosporean Thelohanellus kitauei shows adaptations to nutrient acquisition within its fish host.</title>
        <authorList>
            <person name="Yang Y."/>
            <person name="Xiong J."/>
            <person name="Zhou Z."/>
            <person name="Huo F."/>
            <person name="Miao W."/>
            <person name="Ran C."/>
            <person name="Liu Y."/>
            <person name="Zhang J."/>
            <person name="Feng J."/>
            <person name="Wang M."/>
            <person name="Wang M."/>
            <person name="Wang L."/>
            <person name="Yao B."/>
        </authorList>
    </citation>
    <scope>NUCLEOTIDE SEQUENCE [LARGE SCALE GENOMIC DNA]</scope>
    <source>
        <strain evidence="1">Wuqing</strain>
    </source>
</reference>
<dbReference type="AlphaFoldDB" id="A0A0C2MDL1"/>
<dbReference type="Proteomes" id="UP000031668">
    <property type="component" value="Unassembled WGS sequence"/>
</dbReference>
<dbReference type="OrthoDB" id="1696305at2759"/>